<evidence type="ECO:0000256" key="1">
    <source>
        <dbReference type="ARBA" id="ARBA00006814"/>
    </source>
</evidence>
<dbReference type="EMBL" id="LWDV01000007">
    <property type="protein sequence ID" value="OCL27745.1"/>
    <property type="molecule type" value="Genomic_DNA"/>
</dbReference>
<dbReference type="SUPFAM" id="SSF53163">
    <property type="entry name" value="HybD-like"/>
    <property type="match status" value="1"/>
</dbReference>
<evidence type="ECO:0000256" key="4">
    <source>
        <dbReference type="ARBA" id="ARBA00022801"/>
    </source>
</evidence>
<keyword evidence="3" id="KW-0064">Aspartyl protease</keyword>
<keyword evidence="6" id="KW-1185">Reference proteome</keyword>
<accession>A0A1C0ABI4</accession>
<keyword evidence="4" id="KW-0378">Hydrolase</keyword>
<dbReference type="Proteomes" id="UP000093514">
    <property type="component" value="Unassembled WGS sequence"/>
</dbReference>
<proteinExistence type="inferred from homology"/>
<dbReference type="GO" id="GO:0016485">
    <property type="term" value="P:protein processing"/>
    <property type="evidence" value="ECO:0007669"/>
    <property type="project" value="TreeGrafter"/>
</dbReference>
<dbReference type="NCBIfam" id="TIGR00072">
    <property type="entry name" value="hydrog_prot"/>
    <property type="match status" value="1"/>
</dbReference>
<protein>
    <submittedName>
        <fullName evidence="5">Hydrogenase maturation protease</fullName>
    </submittedName>
</protein>
<evidence type="ECO:0000313" key="6">
    <source>
        <dbReference type="Proteomes" id="UP000093514"/>
    </source>
</evidence>
<dbReference type="Gene3D" id="3.40.50.1450">
    <property type="entry name" value="HybD-like"/>
    <property type="match status" value="1"/>
</dbReference>
<dbReference type="AlphaFoldDB" id="A0A1C0ABI4"/>
<gene>
    <name evidence="5" type="ORF">U472_04120</name>
</gene>
<evidence type="ECO:0000256" key="3">
    <source>
        <dbReference type="ARBA" id="ARBA00022750"/>
    </source>
</evidence>
<name>A0A1C0ABI4_9FIRM</name>
<dbReference type="InterPro" id="IPR000671">
    <property type="entry name" value="Peptidase_A31"/>
</dbReference>
<dbReference type="PRINTS" id="PR00446">
    <property type="entry name" value="HYDRGNUPTAKE"/>
</dbReference>
<dbReference type="PANTHER" id="PTHR30302:SF1">
    <property type="entry name" value="HYDROGENASE 2 MATURATION PROTEASE"/>
    <property type="match status" value="1"/>
</dbReference>
<reference evidence="5 6" key="2">
    <citation type="submission" date="2016-08" db="EMBL/GenBank/DDBJ databases">
        <title>Orenia metallireducens sp. nov. strain Z6, a Novel Metal-reducing Firmicute from the Deep Subsurface.</title>
        <authorList>
            <person name="Maxim B.I."/>
            <person name="Kenneth K."/>
            <person name="Flynn T.M."/>
            <person name="Oloughlin E.J."/>
            <person name="Locke R.A."/>
            <person name="Weber J.R."/>
            <person name="Egan S.M."/>
            <person name="Mackie R.I."/>
            <person name="Cann I.K."/>
        </authorList>
    </citation>
    <scope>NUCLEOTIDE SEQUENCE [LARGE SCALE GENOMIC DNA]</scope>
    <source>
        <strain evidence="5 6">Z6</strain>
    </source>
</reference>
<dbReference type="Pfam" id="PF01750">
    <property type="entry name" value="HycI"/>
    <property type="match status" value="1"/>
</dbReference>
<dbReference type="PANTHER" id="PTHR30302">
    <property type="entry name" value="HYDROGENASE 1 MATURATION PROTEASE"/>
    <property type="match status" value="1"/>
</dbReference>
<sequence length="155" mass="17166">MKAIAILGIGNLLLRDDGVGIHVINKLEDLDFPENIEIIDGGTSVFDLVDVFVKKDKVIIVDCLKGGHQPATIYRITPEEMGGYISESSSLHDVQIMDIVKKVELMGYSPEVVIIGVEPKEVYYDLELSPEIRAEIPTIIDIVKNELKKEGIGDF</sequence>
<dbReference type="InterPro" id="IPR023430">
    <property type="entry name" value="Pept_HybD-like_dom_sf"/>
</dbReference>
<comment type="caution">
    <text evidence="5">The sequence shown here is derived from an EMBL/GenBank/DDBJ whole genome shotgun (WGS) entry which is preliminary data.</text>
</comment>
<dbReference type="RefSeq" id="WP_068715795.1">
    <property type="nucleotide sequence ID" value="NZ_LWDV01000007.1"/>
</dbReference>
<reference evidence="6" key="1">
    <citation type="submission" date="2016-07" db="EMBL/GenBank/DDBJ databases">
        <authorList>
            <person name="Florea S."/>
            <person name="Webb J.S."/>
            <person name="Jaromczyk J."/>
            <person name="Schardl C.L."/>
        </authorList>
    </citation>
    <scope>NUCLEOTIDE SEQUENCE [LARGE SCALE GENOMIC DNA]</scope>
    <source>
        <strain evidence="6">Z6</strain>
    </source>
</reference>
<dbReference type="CDD" id="cd06062">
    <property type="entry name" value="H2MP_MemB-H2up"/>
    <property type="match status" value="1"/>
</dbReference>
<dbReference type="OrthoDB" id="9794619at2"/>
<evidence type="ECO:0000313" key="5">
    <source>
        <dbReference type="EMBL" id="OCL27745.1"/>
    </source>
</evidence>
<comment type="similarity">
    <text evidence="1">Belongs to the peptidase A31 family.</text>
</comment>
<evidence type="ECO:0000256" key="2">
    <source>
        <dbReference type="ARBA" id="ARBA00022670"/>
    </source>
</evidence>
<organism evidence="5 6">
    <name type="scientific">Orenia metallireducens</name>
    <dbReference type="NCBI Taxonomy" id="1413210"/>
    <lineage>
        <taxon>Bacteria</taxon>
        <taxon>Bacillati</taxon>
        <taxon>Bacillota</taxon>
        <taxon>Clostridia</taxon>
        <taxon>Halanaerobiales</taxon>
        <taxon>Halobacteroidaceae</taxon>
        <taxon>Orenia</taxon>
    </lineage>
</organism>
<keyword evidence="2 5" id="KW-0645">Protease</keyword>
<dbReference type="GO" id="GO:0004190">
    <property type="term" value="F:aspartic-type endopeptidase activity"/>
    <property type="evidence" value="ECO:0007669"/>
    <property type="project" value="UniProtKB-KW"/>
</dbReference>
<dbReference type="GO" id="GO:0008047">
    <property type="term" value="F:enzyme activator activity"/>
    <property type="evidence" value="ECO:0007669"/>
    <property type="project" value="InterPro"/>
</dbReference>